<dbReference type="AlphaFoldDB" id="J3KV35"/>
<protein>
    <submittedName>
        <fullName evidence="1">Uncharacterized protein</fullName>
    </submittedName>
</protein>
<keyword evidence="2" id="KW-1185">Reference proteome</keyword>
<dbReference type="InterPro" id="IPR023213">
    <property type="entry name" value="CAT-like_dom_sf"/>
</dbReference>
<dbReference type="Gramene" id="OB0109G10020.1">
    <property type="protein sequence ID" value="OB0109G10020.1"/>
    <property type="gene ID" value="OB0109G10020"/>
</dbReference>
<dbReference type="HOGENOM" id="CLU_014546_9_5_1"/>
<proteinExistence type="predicted"/>
<dbReference type="Gene3D" id="3.30.559.10">
    <property type="entry name" value="Chloramphenicol acetyltransferase-like domain"/>
    <property type="match status" value="1"/>
</dbReference>
<accession>J3KV35</accession>
<evidence type="ECO:0000313" key="2">
    <source>
        <dbReference type="Proteomes" id="UP000006038"/>
    </source>
</evidence>
<sequence>MVTFTARRSEPALLLPARPTPRETKALSDLDDQRTLRYYETVVGFFRRRGGDVRAPADPAKAIRAVLAEALFILNVTKI</sequence>
<organism evidence="1">
    <name type="scientific">Oryza brachyantha</name>
    <name type="common">malo sina</name>
    <dbReference type="NCBI Taxonomy" id="4533"/>
    <lineage>
        <taxon>Eukaryota</taxon>
        <taxon>Viridiplantae</taxon>
        <taxon>Streptophyta</taxon>
        <taxon>Embryophyta</taxon>
        <taxon>Tracheophyta</taxon>
        <taxon>Spermatophyta</taxon>
        <taxon>Magnoliopsida</taxon>
        <taxon>Liliopsida</taxon>
        <taxon>Poales</taxon>
        <taxon>Poaceae</taxon>
        <taxon>BOP clade</taxon>
        <taxon>Oryzoideae</taxon>
        <taxon>Oryzeae</taxon>
        <taxon>Oryzinae</taxon>
        <taxon>Oryza</taxon>
    </lineage>
</organism>
<name>J3KV35_ORYBR</name>
<reference evidence="1" key="1">
    <citation type="submission" date="2015-06" db="UniProtKB">
        <authorList>
            <consortium name="EnsemblPlants"/>
        </authorList>
    </citation>
    <scope>IDENTIFICATION</scope>
</reference>
<dbReference type="Proteomes" id="UP000006038">
    <property type="component" value="Unassembled WGS sequence"/>
</dbReference>
<dbReference type="GO" id="GO:0050734">
    <property type="term" value="F:hydroxycinnamoyltransferase activity"/>
    <property type="evidence" value="ECO:0007669"/>
    <property type="project" value="UniProtKB-ARBA"/>
</dbReference>
<dbReference type="EnsemblPlants" id="OB0109G10020.1">
    <property type="protein sequence ID" value="OB0109G10020.1"/>
    <property type="gene ID" value="OB0109G10020"/>
</dbReference>
<evidence type="ECO:0000313" key="1">
    <source>
        <dbReference type="EnsemblPlants" id="OB0109G10020.1"/>
    </source>
</evidence>
<dbReference type="STRING" id="4533.J3KV35"/>